<evidence type="ECO:0000313" key="3">
    <source>
        <dbReference type="EMBL" id="KAJ8983628.1"/>
    </source>
</evidence>
<protein>
    <recommendedName>
        <fullName evidence="2">C2H2-type domain-containing protein</fullName>
    </recommendedName>
</protein>
<accession>A0ABQ9JZ66</accession>
<evidence type="ECO:0000256" key="1">
    <source>
        <dbReference type="PROSITE-ProRule" id="PRU00042"/>
    </source>
</evidence>
<name>A0ABQ9JZ66_9CUCU</name>
<dbReference type="Proteomes" id="UP001162164">
    <property type="component" value="Unassembled WGS sequence"/>
</dbReference>
<sequence>MDKGTLKRNEFSCSSCEKSYTEYKNLRRHVNQVHPENLNTIAPLAVRKYKCSFCKKQYNTKVYLSSHERKVHNVKYYVPLFTFERSHCINILKSIIQY</sequence>
<comment type="caution">
    <text evidence="3">The sequence shown here is derived from an EMBL/GenBank/DDBJ whole genome shotgun (WGS) entry which is preliminary data.</text>
</comment>
<gene>
    <name evidence="3" type="ORF">NQ317_004266</name>
</gene>
<feature type="domain" description="C2H2-type" evidence="2">
    <location>
        <begin position="49"/>
        <end position="72"/>
    </location>
</feature>
<keyword evidence="1" id="KW-0862">Zinc</keyword>
<dbReference type="Pfam" id="PF00096">
    <property type="entry name" value="zf-C2H2"/>
    <property type="match status" value="1"/>
</dbReference>
<dbReference type="PROSITE" id="PS00028">
    <property type="entry name" value="ZINC_FINGER_C2H2_1"/>
    <property type="match status" value="2"/>
</dbReference>
<dbReference type="InterPro" id="IPR036236">
    <property type="entry name" value="Znf_C2H2_sf"/>
</dbReference>
<evidence type="ECO:0000313" key="4">
    <source>
        <dbReference type="Proteomes" id="UP001162164"/>
    </source>
</evidence>
<dbReference type="EMBL" id="JAPWTJ010000068">
    <property type="protein sequence ID" value="KAJ8983628.1"/>
    <property type="molecule type" value="Genomic_DNA"/>
</dbReference>
<dbReference type="Pfam" id="PF13894">
    <property type="entry name" value="zf-C2H2_4"/>
    <property type="match status" value="1"/>
</dbReference>
<organism evidence="3 4">
    <name type="scientific">Molorchus minor</name>
    <dbReference type="NCBI Taxonomy" id="1323400"/>
    <lineage>
        <taxon>Eukaryota</taxon>
        <taxon>Metazoa</taxon>
        <taxon>Ecdysozoa</taxon>
        <taxon>Arthropoda</taxon>
        <taxon>Hexapoda</taxon>
        <taxon>Insecta</taxon>
        <taxon>Pterygota</taxon>
        <taxon>Neoptera</taxon>
        <taxon>Endopterygota</taxon>
        <taxon>Coleoptera</taxon>
        <taxon>Polyphaga</taxon>
        <taxon>Cucujiformia</taxon>
        <taxon>Chrysomeloidea</taxon>
        <taxon>Cerambycidae</taxon>
        <taxon>Lamiinae</taxon>
        <taxon>Monochamini</taxon>
        <taxon>Molorchus</taxon>
    </lineage>
</organism>
<feature type="domain" description="C2H2-type" evidence="2">
    <location>
        <begin position="11"/>
        <end position="34"/>
    </location>
</feature>
<evidence type="ECO:0000259" key="2">
    <source>
        <dbReference type="PROSITE" id="PS50157"/>
    </source>
</evidence>
<dbReference type="SMART" id="SM00355">
    <property type="entry name" value="ZnF_C2H2"/>
    <property type="match status" value="2"/>
</dbReference>
<keyword evidence="4" id="KW-1185">Reference proteome</keyword>
<dbReference type="SUPFAM" id="SSF57667">
    <property type="entry name" value="beta-beta-alpha zinc fingers"/>
    <property type="match status" value="2"/>
</dbReference>
<dbReference type="PROSITE" id="PS50157">
    <property type="entry name" value="ZINC_FINGER_C2H2_2"/>
    <property type="match status" value="2"/>
</dbReference>
<proteinExistence type="predicted"/>
<reference evidence="3" key="1">
    <citation type="journal article" date="2023" name="Insect Mol. Biol.">
        <title>Genome sequencing provides insights into the evolution of gene families encoding plant cell wall-degrading enzymes in longhorned beetles.</title>
        <authorList>
            <person name="Shin N.R."/>
            <person name="Okamura Y."/>
            <person name="Kirsch R."/>
            <person name="Pauchet Y."/>
        </authorList>
    </citation>
    <scope>NUCLEOTIDE SEQUENCE</scope>
    <source>
        <strain evidence="3">MMC_N1</strain>
    </source>
</reference>
<dbReference type="Gene3D" id="3.30.160.60">
    <property type="entry name" value="Classic Zinc Finger"/>
    <property type="match status" value="2"/>
</dbReference>
<keyword evidence="1" id="KW-0863">Zinc-finger</keyword>
<keyword evidence="1" id="KW-0479">Metal-binding</keyword>
<dbReference type="InterPro" id="IPR013087">
    <property type="entry name" value="Znf_C2H2_type"/>
</dbReference>